<evidence type="ECO:0000313" key="3">
    <source>
        <dbReference type="Proteomes" id="UP000078544"/>
    </source>
</evidence>
<feature type="region of interest" description="Disordered" evidence="1">
    <location>
        <begin position="853"/>
        <end position="929"/>
    </location>
</feature>
<feature type="region of interest" description="Disordered" evidence="1">
    <location>
        <begin position="114"/>
        <end position="288"/>
    </location>
</feature>
<feature type="compositionally biased region" description="Low complexity" evidence="1">
    <location>
        <begin position="632"/>
        <end position="644"/>
    </location>
</feature>
<feature type="compositionally biased region" description="Polar residues" evidence="1">
    <location>
        <begin position="56"/>
        <end position="72"/>
    </location>
</feature>
<reference evidence="2 3" key="1">
    <citation type="journal article" date="2016" name="Genome Biol. Evol.">
        <title>Divergent and convergent evolution of fungal pathogenicity.</title>
        <authorList>
            <person name="Shang Y."/>
            <person name="Xiao G."/>
            <person name="Zheng P."/>
            <person name="Cen K."/>
            <person name="Zhan S."/>
            <person name="Wang C."/>
        </authorList>
    </citation>
    <scope>NUCLEOTIDE SEQUENCE [LARGE SCALE GENOMIC DNA]</scope>
    <source>
        <strain evidence="2 3">RCEF 2490</strain>
    </source>
</reference>
<feature type="region of interest" description="Disordered" evidence="1">
    <location>
        <begin position="498"/>
        <end position="543"/>
    </location>
</feature>
<feature type="compositionally biased region" description="Polar residues" evidence="1">
    <location>
        <begin position="414"/>
        <end position="435"/>
    </location>
</feature>
<comment type="caution">
    <text evidence="2">The sequence shown here is derived from an EMBL/GenBank/DDBJ whole genome shotgun (WGS) entry which is preliminary data.</text>
</comment>
<feature type="compositionally biased region" description="Basic and acidic residues" evidence="1">
    <location>
        <begin position="896"/>
        <end position="905"/>
    </location>
</feature>
<feature type="region of interest" description="Disordered" evidence="1">
    <location>
        <begin position="1136"/>
        <end position="1216"/>
    </location>
</feature>
<evidence type="ECO:0000256" key="1">
    <source>
        <dbReference type="SAM" id="MobiDB-lite"/>
    </source>
</evidence>
<feature type="compositionally biased region" description="Basic and acidic residues" evidence="1">
    <location>
        <begin position="613"/>
        <end position="631"/>
    </location>
</feature>
<feature type="compositionally biased region" description="Basic and acidic residues" evidence="1">
    <location>
        <begin position="1167"/>
        <end position="1178"/>
    </location>
</feature>
<feature type="compositionally biased region" description="Basic and acidic residues" evidence="1">
    <location>
        <begin position="555"/>
        <end position="597"/>
    </location>
</feature>
<dbReference type="AlphaFoldDB" id="A0A166VGD6"/>
<keyword evidence="3" id="KW-1185">Reference proteome</keyword>
<feature type="compositionally biased region" description="Polar residues" evidence="1">
    <location>
        <begin position="528"/>
        <end position="539"/>
    </location>
</feature>
<dbReference type="Proteomes" id="UP000078544">
    <property type="component" value="Unassembled WGS sequence"/>
</dbReference>
<feature type="region of interest" description="Disordered" evidence="1">
    <location>
        <begin position="56"/>
        <end position="99"/>
    </location>
</feature>
<gene>
    <name evidence="2" type="ORF">AAL_01099</name>
</gene>
<protein>
    <submittedName>
        <fullName evidence="2">Uncharacterized protein</fullName>
    </submittedName>
</protein>
<organism evidence="2 3">
    <name type="scientific">Moelleriella libera RCEF 2490</name>
    <dbReference type="NCBI Taxonomy" id="1081109"/>
    <lineage>
        <taxon>Eukaryota</taxon>
        <taxon>Fungi</taxon>
        <taxon>Dikarya</taxon>
        <taxon>Ascomycota</taxon>
        <taxon>Pezizomycotina</taxon>
        <taxon>Sordariomycetes</taxon>
        <taxon>Hypocreomycetidae</taxon>
        <taxon>Hypocreales</taxon>
        <taxon>Clavicipitaceae</taxon>
        <taxon>Moelleriella</taxon>
    </lineage>
</organism>
<feature type="compositionally biased region" description="Polar residues" evidence="1">
    <location>
        <begin position="271"/>
        <end position="286"/>
    </location>
</feature>
<accession>A0A166VGD6</accession>
<sequence length="1216" mass="130667">MATEPSGNSLLADVSVPSQLQLADHIHDNHHDVPILNGHPILVNEDVPIVRPSISDEQSYSAEVSLSGGSDTEASRFGRQRDNDKEHGRTNSSAKKPATFKAVSVNKTFLASKAAPGGALSKAVDKPVQGSSTPPSGSSSLSASRPRLVAKTGPGVRDSSPRLSTAVKGAKTAVAPDPSAVWNKNRPPEPKKFTDEELKKYGIHMASRLNEDDTQGQNKWADIDDDDDDWAPEAITWGDGTKTTLPHLDDQPGLVQESSPTPTAIRPRSPAPTTTSKPSAIRSSGLATGRGMILKSASQEKPSLLVAKVSAPTAPAKSPWAALPPVERASPGAIESMTAGQNQPRIGPPVKVLNNIQPKEIAADDFSRSSWRENINHNNKELFNSQSGRYEPVSDRRASFKSDPQNRPALLQRPTPTEQVGGTPNSQQFRVSQDGTVPRRRGSSSLSTGSGSFHPRASKSNDNLAQSTEPTRTRNASLTHSNDALSSAVIAPVSAPRAAADDDYQHAGGNVSSDETSLTPHSVGAGSEQRTPAPTNQFVDQVEYQKRLMRERIEMARKRRQEEEAQEEAARKERIQKKLEALGPPPERRSDKKDPSPKLKLLRPTQIQQRAKLITDDQHAQKIDKAEKIERASAATDESTDAATRPQTDGSQADPKTQPLSPSGSASPRKTSHSQESRRNDLWGGTGPRSDRFTSWGSAAPPPSRNVWGSPDNDRGLGNGTFNPDLGRVGNTAASAAQGSKGPMPIAPPGNAPRTTSQPLPQMSQVSPAGSQNTNFGPSSSDLASKWVASVAEKDQSLATARLAERIGRERHLVESGLTMEDSQPVIKDSWRPVHAPGDGTRFAVGSIEVQSHHPASWKSKDNASKASAEESSHSTGAGIIGSGAPSQSRPSRFFPARDARRETNTKSTLSRPLSPTPPPPTMEGHPVYEGDVLRPQVSLPKPQPVVRLPPTLLAQAIEERPQNVWTTRLAAKASQRDRINHGIDVAAADATPGNWQARFHRLLHGDKTSQARDIRIDAFSRGSLEHTDHQTFATVLLPNAASTQAIVPRQGLETKPMADECFEEQEMGSLPQIRLPHKAPEAAWQPAVAPAKTLPRKFLVQAAVMEPIQISMNTADMEPASVIIHFPGMKEPKIIGLPRSLNQGSRPSSAHKLPSRRSYGSTSRGARRDSPAPHRSEANSSRGARGTRGGYRSRASDNWTRPSPPRSQAPPGSAS</sequence>
<dbReference type="OrthoDB" id="5416983at2759"/>
<proteinExistence type="predicted"/>
<dbReference type="EMBL" id="AZGY01000001">
    <property type="protein sequence ID" value="OAA33634.1"/>
    <property type="molecule type" value="Genomic_DNA"/>
</dbReference>
<feature type="compositionally biased region" description="Low complexity" evidence="1">
    <location>
        <begin position="443"/>
        <end position="452"/>
    </location>
</feature>
<feature type="compositionally biased region" description="Basic and acidic residues" evidence="1">
    <location>
        <begin position="73"/>
        <end position="89"/>
    </location>
</feature>
<feature type="region of interest" description="Disordered" evidence="1">
    <location>
        <begin position="377"/>
        <end position="483"/>
    </location>
</feature>
<feature type="compositionally biased region" description="Polar residues" evidence="1">
    <location>
        <begin position="753"/>
        <end position="782"/>
    </location>
</feature>
<name>A0A166VGD6_9HYPO</name>
<feature type="compositionally biased region" description="Polar residues" evidence="1">
    <location>
        <begin position="645"/>
        <end position="669"/>
    </location>
</feature>
<dbReference type="STRING" id="1081109.A0A166VGD6"/>
<feature type="compositionally biased region" description="Polar residues" evidence="1">
    <location>
        <begin position="510"/>
        <end position="520"/>
    </location>
</feature>
<feature type="compositionally biased region" description="Polar residues" evidence="1">
    <location>
        <begin position="458"/>
        <end position="483"/>
    </location>
</feature>
<feature type="compositionally biased region" description="Basic and acidic residues" evidence="1">
    <location>
        <begin position="186"/>
        <end position="200"/>
    </location>
</feature>
<feature type="region of interest" description="Disordered" evidence="1">
    <location>
        <begin position="555"/>
        <end position="782"/>
    </location>
</feature>
<evidence type="ECO:0000313" key="2">
    <source>
        <dbReference type="EMBL" id="OAA33634.1"/>
    </source>
</evidence>
<feature type="compositionally biased region" description="Basic and acidic residues" evidence="1">
    <location>
        <begin position="859"/>
        <end position="873"/>
    </location>
</feature>
<feature type="region of interest" description="Disordered" evidence="1">
    <location>
        <begin position="329"/>
        <end position="351"/>
    </location>
</feature>
<feature type="compositionally biased region" description="Low complexity" evidence="1">
    <location>
        <begin position="127"/>
        <end position="150"/>
    </location>
</feature>